<sequence length="154" mass="17863">MWSKVIPTVFGILCLVVIIESKVAEPEDPDKYYKCFTYAECVSDGSAHKNILQCFKEQPLEKLYPIFHYVNQTLPMPFKYQTNDIFQAIKEYCNENGENRVKAFELTFNGIFMYQDMACDSSNMPKQCQSVEKILNCFFNLLDKLMGSNKCTLN</sequence>
<reference evidence="2" key="1">
    <citation type="journal article" date="2020" name="bioRxiv">
        <title>Chromosome-level reference genome of the European wasp spider Argiope bruennichi: a resource for studies on range expansion and evolutionary adaptation.</title>
        <authorList>
            <person name="Sheffer M.M."/>
            <person name="Hoppe A."/>
            <person name="Krehenwinkel H."/>
            <person name="Uhl G."/>
            <person name="Kuss A.W."/>
            <person name="Jensen L."/>
            <person name="Jensen C."/>
            <person name="Gillespie R.G."/>
            <person name="Hoff K.J."/>
            <person name="Prost S."/>
        </authorList>
    </citation>
    <scope>NUCLEOTIDE SEQUENCE</scope>
</reference>
<evidence type="ECO:0000313" key="3">
    <source>
        <dbReference type="Proteomes" id="UP000807504"/>
    </source>
</evidence>
<keyword evidence="1" id="KW-0732">Signal</keyword>
<comment type="caution">
    <text evidence="2">The sequence shown here is derived from an EMBL/GenBank/DDBJ whole genome shotgun (WGS) entry which is preliminary data.</text>
</comment>
<feature type="signal peptide" evidence="1">
    <location>
        <begin position="1"/>
        <end position="24"/>
    </location>
</feature>
<protein>
    <recommendedName>
        <fullName evidence="4">DUF19 domain-containing protein</fullName>
    </recommendedName>
</protein>
<reference evidence="2" key="2">
    <citation type="submission" date="2020-06" db="EMBL/GenBank/DDBJ databases">
        <authorList>
            <person name="Sheffer M."/>
        </authorList>
    </citation>
    <scope>NUCLEOTIDE SEQUENCE</scope>
</reference>
<keyword evidence="3" id="KW-1185">Reference proteome</keyword>
<organism evidence="2 3">
    <name type="scientific">Argiope bruennichi</name>
    <name type="common">Wasp spider</name>
    <name type="synonym">Aranea bruennichi</name>
    <dbReference type="NCBI Taxonomy" id="94029"/>
    <lineage>
        <taxon>Eukaryota</taxon>
        <taxon>Metazoa</taxon>
        <taxon>Ecdysozoa</taxon>
        <taxon>Arthropoda</taxon>
        <taxon>Chelicerata</taxon>
        <taxon>Arachnida</taxon>
        <taxon>Araneae</taxon>
        <taxon>Araneomorphae</taxon>
        <taxon>Entelegynae</taxon>
        <taxon>Araneoidea</taxon>
        <taxon>Araneidae</taxon>
        <taxon>Argiope</taxon>
    </lineage>
</organism>
<dbReference type="Proteomes" id="UP000807504">
    <property type="component" value="Unassembled WGS sequence"/>
</dbReference>
<name>A0A8T0E181_ARGBR</name>
<accession>A0A8T0E181</accession>
<evidence type="ECO:0008006" key="4">
    <source>
        <dbReference type="Google" id="ProtNLM"/>
    </source>
</evidence>
<evidence type="ECO:0000256" key="1">
    <source>
        <dbReference type="SAM" id="SignalP"/>
    </source>
</evidence>
<evidence type="ECO:0000313" key="2">
    <source>
        <dbReference type="EMBL" id="KAF8763230.1"/>
    </source>
</evidence>
<gene>
    <name evidence="2" type="ORF">HNY73_021433</name>
</gene>
<proteinExistence type="predicted"/>
<feature type="chain" id="PRO_5035883009" description="DUF19 domain-containing protein" evidence="1">
    <location>
        <begin position="25"/>
        <end position="154"/>
    </location>
</feature>
<dbReference type="EMBL" id="JABXBU010002231">
    <property type="protein sequence ID" value="KAF8763230.1"/>
    <property type="molecule type" value="Genomic_DNA"/>
</dbReference>
<dbReference type="AlphaFoldDB" id="A0A8T0E181"/>